<dbReference type="OrthoDB" id="3877279at2759"/>
<dbReference type="InParanoid" id="A0A0D2AQJ0"/>
<evidence type="ECO:0008006" key="4">
    <source>
        <dbReference type="Google" id="ProtNLM"/>
    </source>
</evidence>
<dbReference type="EMBL" id="KN847530">
    <property type="protein sequence ID" value="KIW08928.1"/>
    <property type="molecule type" value="Genomic_DNA"/>
</dbReference>
<sequence>MNYILLTGPFGVKRSYIETLFTRVLGVCKVIQKATALHPAIIASLSRLQFCIYEAPSVPSCDVCVGPRDKMKVIMTPPLTDEEDMPAKRRKVHVNDAEVDDDEVSLSLLLDNYAPLSNLPTPPISKEVSPRETSSDEAGADPDMTYKEPANYLADVIRIREKCVPAMKVSRIEKMLRRACLDHQTIAFAACILNRLSWRFVRDWKNELLARQASGITESEVIVLAALYMASSWLNDRPRSVRYWLQDVGSCLTTRDAFLASQICILNDPSTNLMQIGCQEVEEMMEDLGLLGINVEGVA</sequence>
<protein>
    <recommendedName>
        <fullName evidence="4">Cyclin N-terminal domain-containing protein</fullName>
    </recommendedName>
</protein>
<accession>A0A0D2AQJ0</accession>
<evidence type="ECO:0000313" key="3">
    <source>
        <dbReference type="Proteomes" id="UP000053259"/>
    </source>
</evidence>
<proteinExistence type="predicted"/>
<name>A0A0D2AQJ0_9PEZI</name>
<feature type="region of interest" description="Disordered" evidence="1">
    <location>
        <begin position="120"/>
        <end position="144"/>
    </location>
</feature>
<dbReference type="RefSeq" id="XP_016218797.1">
    <property type="nucleotide sequence ID" value="XM_016353644.1"/>
</dbReference>
<dbReference type="GeneID" id="27308817"/>
<dbReference type="HOGENOM" id="CLU_931270_0_0_1"/>
<organism evidence="2 3">
    <name type="scientific">Verruconis gallopava</name>
    <dbReference type="NCBI Taxonomy" id="253628"/>
    <lineage>
        <taxon>Eukaryota</taxon>
        <taxon>Fungi</taxon>
        <taxon>Dikarya</taxon>
        <taxon>Ascomycota</taxon>
        <taxon>Pezizomycotina</taxon>
        <taxon>Dothideomycetes</taxon>
        <taxon>Pleosporomycetidae</taxon>
        <taxon>Venturiales</taxon>
        <taxon>Sympoventuriaceae</taxon>
        <taxon>Verruconis</taxon>
    </lineage>
</organism>
<gene>
    <name evidence="2" type="ORF">PV09_00844</name>
</gene>
<reference evidence="2 3" key="1">
    <citation type="submission" date="2015-01" db="EMBL/GenBank/DDBJ databases">
        <title>The Genome Sequence of Ochroconis gallopava CBS43764.</title>
        <authorList>
            <consortium name="The Broad Institute Genomics Platform"/>
            <person name="Cuomo C."/>
            <person name="de Hoog S."/>
            <person name="Gorbushina A."/>
            <person name="Stielow B."/>
            <person name="Teixiera M."/>
            <person name="Abouelleil A."/>
            <person name="Chapman S.B."/>
            <person name="Priest M."/>
            <person name="Young S.K."/>
            <person name="Wortman J."/>
            <person name="Nusbaum C."/>
            <person name="Birren B."/>
        </authorList>
    </citation>
    <scope>NUCLEOTIDE SEQUENCE [LARGE SCALE GENOMIC DNA]</scope>
    <source>
        <strain evidence="2 3">CBS 43764</strain>
    </source>
</reference>
<evidence type="ECO:0000313" key="2">
    <source>
        <dbReference type="EMBL" id="KIW08928.1"/>
    </source>
</evidence>
<dbReference type="Proteomes" id="UP000053259">
    <property type="component" value="Unassembled WGS sequence"/>
</dbReference>
<dbReference type="AlphaFoldDB" id="A0A0D2AQJ0"/>
<evidence type="ECO:0000256" key="1">
    <source>
        <dbReference type="SAM" id="MobiDB-lite"/>
    </source>
</evidence>
<keyword evidence="3" id="KW-1185">Reference proteome</keyword>
<dbReference type="VEuPathDB" id="FungiDB:PV09_00844"/>